<dbReference type="RefSeq" id="WP_226538852.1">
    <property type="nucleotide sequence ID" value="NZ_CP129013.1"/>
</dbReference>
<proteinExistence type="predicted"/>
<reference evidence="5 6" key="1">
    <citation type="submission" date="2023-06" db="EMBL/GenBank/DDBJ databases">
        <title>Five Gram-positive bacteria isolated from mangrove sediments in Shenzhen, Guangdong, China.</title>
        <authorList>
            <person name="Yu S."/>
            <person name="Zheng W."/>
            <person name="Huang Y."/>
        </authorList>
    </citation>
    <scope>NUCLEOTIDE SEQUENCE [LARGE SCALE GENOMIC DNA]</scope>
    <source>
        <strain evidence="5 6">SaN35-3</strain>
    </source>
</reference>
<keyword evidence="1" id="KW-0813">Transport</keyword>
<dbReference type="Proteomes" id="UP001197974">
    <property type="component" value="Chromosome"/>
</dbReference>
<sequence>MKPILNVSNLSKNFGKKQIIENISFQVNDNEIFGLIGSNGCGKTTTLKLLTGLIQADNGSITIFDHPIPKENLKVKQLIGVVPDSDQLIDDLTAFEFLDFVRSLRQLDSKSTYESIEEWMNIFHLWKHKDELIKSFSHGMKKKLQIISALLHHPKFLLFDEPTNGLDPDMILIVKDLLKEIKKKGTSILLTTHNLQFAETTCDRISIMKDGSLLTSGESVDVLFSRYESKSLEEVYIKVSGELYNEYTLSQTLEKWK</sequence>
<evidence type="ECO:0000256" key="3">
    <source>
        <dbReference type="ARBA" id="ARBA00022840"/>
    </source>
</evidence>
<dbReference type="SMART" id="SM00382">
    <property type="entry name" value="AAA"/>
    <property type="match status" value="1"/>
</dbReference>
<keyword evidence="6" id="KW-1185">Reference proteome</keyword>
<dbReference type="InterPro" id="IPR003593">
    <property type="entry name" value="AAA+_ATPase"/>
</dbReference>
<dbReference type="InterPro" id="IPR027417">
    <property type="entry name" value="P-loop_NTPase"/>
</dbReference>
<dbReference type="SUPFAM" id="SSF52540">
    <property type="entry name" value="P-loop containing nucleoside triphosphate hydrolases"/>
    <property type="match status" value="1"/>
</dbReference>
<evidence type="ECO:0000256" key="2">
    <source>
        <dbReference type="ARBA" id="ARBA00022741"/>
    </source>
</evidence>
<dbReference type="InterPro" id="IPR051782">
    <property type="entry name" value="ABC_Transporter_VariousFunc"/>
</dbReference>
<dbReference type="Gene3D" id="3.40.50.300">
    <property type="entry name" value="P-loop containing nucleotide triphosphate hydrolases"/>
    <property type="match status" value="1"/>
</dbReference>
<evidence type="ECO:0000313" key="5">
    <source>
        <dbReference type="EMBL" id="WLR43034.1"/>
    </source>
</evidence>
<dbReference type="EMBL" id="CP129013">
    <property type="protein sequence ID" value="WLR43034.1"/>
    <property type="molecule type" value="Genomic_DNA"/>
</dbReference>
<dbReference type="PANTHER" id="PTHR42939">
    <property type="entry name" value="ABC TRANSPORTER ATP-BINDING PROTEIN ALBC-RELATED"/>
    <property type="match status" value="1"/>
</dbReference>
<organism evidence="5 6">
    <name type="scientific">Bacillus carboniphilus</name>
    <dbReference type="NCBI Taxonomy" id="86663"/>
    <lineage>
        <taxon>Bacteria</taxon>
        <taxon>Bacillati</taxon>
        <taxon>Bacillota</taxon>
        <taxon>Bacilli</taxon>
        <taxon>Bacillales</taxon>
        <taxon>Bacillaceae</taxon>
        <taxon>Bacillus</taxon>
    </lineage>
</organism>
<accession>A0ABY9JW57</accession>
<dbReference type="InterPro" id="IPR017871">
    <property type="entry name" value="ABC_transporter-like_CS"/>
</dbReference>
<dbReference type="PROSITE" id="PS00211">
    <property type="entry name" value="ABC_TRANSPORTER_1"/>
    <property type="match status" value="1"/>
</dbReference>
<dbReference type="CDD" id="cd03230">
    <property type="entry name" value="ABC_DR_subfamily_A"/>
    <property type="match status" value="1"/>
</dbReference>
<dbReference type="PROSITE" id="PS50893">
    <property type="entry name" value="ABC_TRANSPORTER_2"/>
    <property type="match status" value="1"/>
</dbReference>
<dbReference type="GO" id="GO:0005524">
    <property type="term" value="F:ATP binding"/>
    <property type="evidence" value="ECO:0007669"/>
    <property type="project" value="UniProtKB-KW"/>
</dbReference>
<keyword evidence="3 5" id="KW-0067">ATP-binding</keyword>
<protein>
    <submittedName>
        <fullName evidence="5">ABC transporter ATP-binding protein</fullName>
    </submittedName>
</protein>
<gene>
    <name evidence="5" type="ORF">LC087_02095</name>
</gene>
<dbReference type="PANTHER" id="PTHR42939:SF1">
    <property type="entry name" value="ABC TRANSPORTER ATP-BINDING PROTEIN ALBC-RELATED"/>
    <property type="match status" value="1"/>
</dbReference>
<evidence type="ECO:0000313" key="6">
    <source>
        <dbReference type="Proteomes" id="UP001197974"/>
    </source>
</evidence>
<dbReference type="InterPro" id="IPR003439">
    <property type="entry name" value="ABC_transporter-like_ATP-bd"/>
</dbReference>
<dbReference type="Pfam" id="PF00005">
    <property type="entry name" value="ABC_tran"/>
    <property type="match status" value="1"/>
</dbReference>
<evidence type="ECO:0000259" key="4">
    <source>
        <dbReference type="PROSITE" id="PS50893"/>
    </source>
</evidence>
<evidence type="ECO:0000256" key="1">
    <source>
        <dbReference type="ARBA" id="ARBA00022448"/>
    </source>
</evidence>
<feature type="domain" description="ABC transporter" evidence="4">
    <location>
        <begin position="5"/>
        <end position="235"/>
    </location>
</feature>
<name>A0ABY9JW57_9BACI</name>
<keyword evidence="2" id="KW-0547">Nucleotide-binding</keyword>